<feature type="region of interest" description="Disordered" evidence="5">
    <location>
        <begin position="455"/>
        <end position="704"/>
    </location>
</feature>
<dbReference type="SUPFAM" id="SSF117289">
    <property type="entry name" value="Nucleoporin domain"/>
    <property type="match status" value="1"/>
</dbReference>
<evidence type="ECO:0000256" key="3">
    <source>
        <dbReference type="ARBA" id="ARBA00023242"/>
    </source>
</evidence>
<evidence type="ECO:0000313" key="7">
    <source>
        <dbReference type="EMBL" id="KAF6842888.1"/>
    </source>
</evidence>
<feature type="compositionally biased region" description="Polar residues" evidence="5">
    <location>
        <begin position="1150"/>
        <end position="1168"/>
    </location>
</feature>
<feature type="compositionally biased region" description="Pro residues" evidence="5">
    <location>
        <begin position="960"/>
        <end position="970"/>
    </location>
</feature>
<feature type="compositionally biased region" description="Low complexity" evidence="5">
    <location>
        <begin position="939"/>
        <end position="950"/>
    </location>
</feature>
<dbReference type="GO" id="GO:0005643">
    <property type="term" value="C:nuclear pore"/>
    <property type="evidence" value="ECO:0007669"/>
    <property type="project" value="TreeGrafter"/>
</dbReference>
<feature type="compositionally biased region" description="Low complexity" evidence="5">
    <location>
        <begin position="641"/>
        <end position="670"/>
    </location>
</feature>
<feature type="compositionally biased region" description="Polar residues" evidence="5">
    <location>
        <begin position="619"/>
        <end position="636"/>
    </location>
</feature>
<evidence type="ECO:0000259" key="6">
    <source>
        <dbReference type="Pfam" id="PF16755"/>
    </source>
</evidence>
<dbReference type="Proteomes" id="UP000639643">
    <property type="component" value="Unassembled WGS sequence"/>
</dbReference>
<comment type="caution">
    <text evidence="7">The sequence shown here is derived from an EMBL/GenBank/DDBJ whole genome shotgun (WGS) entry which is preliminary data.</text>
</comment>
<feature type="region of interest" description="Disordered" evidence="5">
    <location>
        <begin position="1260"/>
        <end position="1281"/>
    </location>
</feature>
<dbReference type="GO" id="GO:0006405">
    <property type="term" value="P:RNA export from nucleus"/>
    <property type="evidence" value="ECO:0007669"/>
    <property type="project" value="TreeGrafter"/>
</dbReference>
<feature type="region of interest" description="Disordered" evidence="5">
    <location>
        <begin position="716"/>
        <end position="735"/>
    </location>
</feature>
<dbReference type="GO" id="GO:0017056">
    <property type="term" value="F:structural constituent of nuclear pore"/>
    <property type="evidence" value="ECO:0007669"/>
    <property type="project" value="TreeGrafter"/>
</dbReference>
<dbReference type="PANTHER" id="PTHR23193:SF23">
    <property type="entry name" value="NUCLEAR PORE COMPLEX PROTEIN NUP153"/>
    <property type="match status" value="1"/>
</dbReference>
<feature type="compositionally biased region" description="Low complexity" evidence="5">
    <location>
        <begin position="605"/>
        <end position="618"/>
    </location>
</feature>
<keyword evidence="4" id="KW-0175">Coiled coil</keyword>
<dbReference type="InterPro" id="IPR026054">
    <property type="entry name" value="Nucleoporin"/>
</dbReference>
<feature type="compositionally biased region" description="Polar residues" evidence="5">
    <location>
        <begin position="839"/>
        <end position="851"/>
    </location>
</feature>
<evidence type="ECO:0000256" key="4">
    <source>
        <dbReference type="SAM" id="Coils"/>
    </source>
</evidence>
<accession>A0A8H6NUN3</accession>
<dbReference type="EMBL" id="WIGM01000056">
    <property type="protein sequence ID" value="KAF6842888.1"/>
    <property type="molecule type" value="Genomic_DNA"/>
</dbReference>
<dbReference type="GO" id="GO:0006606">
    <property type="term" value="P:protein import into nucleus"/>
    <property type="evidence" value="ECO:0007669"/>
    <property type="project" value="TreeGrafter"/>
</dbReference>
<feature type="compositionally biased region" description="Low complexity" evidence="5">
    <location>
        <begin position="760"/>
        <end position="778"/>
    </location>
</feature>
<evidence type="ECO:0000256" key="5">
    <source>
        <dbReference type="SAM" id="MobiDB-lite"/>
    </source>
</evidence>
<proteinExistence type="predicted"/>
<feature type="compositionally biased region" description="Acidic residues" evidence="5">
    <location>
        <begin position="1113"/>
        <end position="1127"/>
    </location>
</feature>
<organism evidence="7 8">
    <name type="scientific">Colletotrichum musicola</name>
    <dbReference type="NCBI Taxonomy" id="2175873"/>
    <lineage>
        <taxon>Eukaryota</taxon>
        <taxon>Fungi</taxon>
        <taxon>Dikarya</taxon>
        <taxon>Ascomycota</taxon>
        <taxon>Pezizomycotina</taxon>
        <taxon>Sordariomycetes</taxon>
        <taxon>Hypocreomycetidae</taxon>
        <taxon>Glomerellales</taxon>
        <taxon>Glomerellaceae</taxon>
        <taxon>Colletotrichum</taxon>
        <taxon>Colletotrichum orchidearum species complex</taxon>
    </lineage>
</organism>
<keyword evidence="8" id="KW-1185">Reference proteome</keyword>
<feature type="compositionally biased region" description="Low complexity" evidence="5">
    <location>
        <begin position="525"/>
        <end position="569"/>
    </location>
</feature>
<comment type="subcellular location">
    <subcellularLocation>
        <location evidence="1">Nucleus</location>
    </subcellularLocation>
</comment>
<feature type="compositionally biased region" description="Low complexity" evidence="5">
    <location>
        <begin position="1028"/>
        <end position="1038"/>
    </location>
</feature>
<dbReference type="Gene3D" id="2.130.10.10">
    <property type="entry name" value="YVTN repeat-like/Quinoprotein amine dehydrogenase"/>
    <property type="match status" value="1"/>
</dbReference>
<dbReference type="InterPro" id="IPR015943">
    <property type="entry name" value="WD40/YVTN_repeat-like_dom_sf"/>
</dbReference>
<gene>
    <name evidence="7" type="ORF">CMUS01_02619</name>
</gene>
<protein>
    <submittedName>
        <fullName evidence="7">Nuclear pore complex subunit</fullName>
    </submittedName>
</protein>
<feature type="coiled-coil region" evidence="4">
    <location>
        <begin position="1394"/>
        <end position="1421"/>
    </location>
</feature>
<dbReference type="FunFam" id="2.130.10.10:FF:000645">
    <property type="entry name" value="Putative nuclear pore complex subunit Nup159"/>
    <property type="match status" value="1"/>
</dbReference>
<dbReference type="OrthoDB" id="248320at2759"/>
<keyword evidence="3" id="KW-0539">Nucleus</keyword>
<feature type="region of interest" description="Disordered" evidence="5">
    <location>
        <begin position="743"/>
        <end position="1227"/>
    </location>
</feature>
<feature type="compositionally biased region" description="Low complexity" evidence="5">
    <location>
        <begin position="455"/>
        <end position="482"/>
    </location>
</feature>
<evidence type="ECO:0000313" key="8">
    <source>
        <dbReference type="Proteomes" id="UP000639643"/>
    </source>
</evidence>
<dbReference type="InterPro" id="IPR039462">
    <property type="entry name" value="Nup159/Nup146_N"/>
</dbReference>
<keyword evidence="2" id="KW-0813">Transport</keyword>
<feature type="compositionally biased region" description="Basic and acidic residues" evidence="5">
    <location>
        <begin position="999"/>
        <end position="1009"/>
    </location>
</feature>
<feature type="compositionally biased region" description="Low complexity" evidence="5">
    <location>
        <begin position="824"/>
        <end position="838"/>
    </location>
</feature>
<reference evidence="7" key="1">
    <citation type="journal article" date="2020" name="Phytopathology">
        <title>Genome Sequence Resources of Colletotrichum truncatum, C. plurivorum, C. musicola, and C. sojae: Four Species Pathogenic to Soybean (Glycine max).</title>
        <authorList>
            <person name="Rogerio F."/>
            <person name="Boufleur T.R."/>
            <person name="Ciampi-Guillardi M."/>
            <person name="Sukno S.A."/>
            <person name="Thon M.R."/>
            <person name="Massola Junior N.S."/>
            <person name="Baroncelli R."/>
        </authorList>
    </citation>
    <scope>NUCLEOTIDE SEQUENCE</scope>
    <source>
        <strain evidence="7">LFN0074</strain>
    </source>
</reference>
<evidence type="ECO:0000256" key="1">
    <source>
        <dbReference type="ARBA" id="ARBA00004123"/>
    </source>
</evidence>
<dbReference type="PANTHER" id="PTHR23193">
    <property type="entry name" value="NUCLEAR PORE COMPLEX PROTEIN NUP"/>
    <property type="match status" value="1"/>
</dbReference>
<evidence type="ECO:0000256" key="2">
    <source>
        <dbReference type="ARBA" id="ARBA00022448"/>
    </source>
</evidence>
<sequence length="1625" mass="169066">MAFGNFSNQGNAMLGSTAGGGGLVKGPELEVIQTEALGFKSIAGDAKLRLTSPWSTLPAETASLLSIAPRRGLVAAAGPDGISIASTEAVRKAFEADTKESESSDIRAFQPEVKLPMSMRVSQLAFTADENFLILSAETGGGLAVYETQGLLSGGTQAAFELATNGETLRTLVPNPTTEKAELCAVVTNNGNLHIANLKERKLSNVLKSQVSCVSWSTKGKQLVAGLADGTISQMTPEGESKGDIPRPPSVDNAHVSSLSWLENHLFLAIHTATSESPPSSVYHIITRKLPSDFTFQKLTDPVDPFGSEKTPHHSILRLKDFPPSLQDLLIVASTASTDIGLLSRSKEPLTLDKPADTITNVFTTTELADDSKRASLPMTEDYENTVPIGVTIDLSSKDKVYKPLPADEEIEDSPGPLPGLWVLNHEGVLSSWWIVYEDSIRKGTTYPGMAVLDTSTPAPAPTRSVPAPAPAATPAASKPSPFGSAQSSAPAFGAPSALGSSTPGSAPAFGTPSALGGSQPKSNPFSGGASPAPAFGGASALGGQKSPWGTSNTGSTTAAPSTGSTFGSGAFGGGSSDASPFGQASAPKSTFGSGETFGSGGAFGSKSTAASSGSTFGQPSSGGAFGSNTPATTSGPAFGQPSSSGAFGSNSPAASSGPSSGPAFGQPSAIGFGQSSALGQKSPWASAGGSDSTAAKPAFGRSGFSSLGGSANKSVFGGGSTASSTATPKAGGGFAGFAQSGGFASLANKNPSDGGSVFATKSSSSPFGSGASPFSTSKDTAFPPPSQNPSSSGGVNPFAAKFELGTTFKADPSAKEDDDEKPSSSGGSSFFGNNFGNALSTTAKQTTPTKEQPMDSVEETPKPKTPFHLDGLASTTPKETPAPKLFGYGTATSSTGGIGLFGRPSPKTKVEPESRAALGDPPLPPESTSKIEYPLGESSSSSSSTSNSNVPSDGGNKPSPKPESAPLPPDFLSTPKASETKEAAAAAPLPPDFIKPSKPKESTKRVEDAPLPPDFVTPKSSKAIESTTPPTALPLPTGGFKLSQETKQTAPAAAPDFLKMPKQSLSKATWSSTPASETPAKEPEDAPLPPDFLAKPKTNDLANIPTVPDSEHESDLEDDEEEEDGGSEGSGVDVAKDLSPSIAAMTPTAGLTPQSSFGGISNSTYSIPRTEEERPRASLFGDLSRNAPVFPRPSQTSPRSPSPVRNPAPGRIMRQESARSVSAPGMASQILAAQKKQPSQMGMSIVSSKPAEDPFLAQQRMARQRRQAEESKSLEDEDDDEIQKILTSKIEPTLKLDDFIAHSNVVPSAKETIPAQVEAVYRDINSMIDTLGLNARSIASFIIGHDVGFKDGGRRKEDLENPENWVLSEIDELGEVLDRSLFRQLEEGRVQDVEGKLEACNELAREMSRLRSKQDDLKKIIMVKLDPDQADLSRSLPLSGEQAAQQNELRREYANFTRLLAEVEEALTLLKTKIASVSSASGRGNGNVPTVEAVMRTINKMTSMAEKRSGDIDVLENQMRKLRFSSVNSREGSPMVTPQRNRSVMFSPERLATASPGTLRNSLMSSVASYGARGTPPRKKLSGFSRDEKAELMAKRAKRQAVLDKLKANVERSGVTTWTLEDVE</sequence>
<dbReference type="GO" id="GO:0008139">
    <property type="term" value="F:nuclear localization sequence binding"/>
    <property type="evidence" value="ECO:0007669"/>
    <property type="project" value="TreeGrafter"/>
</dbReference>
<feature type="domain" description="Nucleoporin Nup159/Nup146 N-terminal" evidence="6">
    <location>
        <begin position="58"/>
        <end position="430"/>
    </location>
</feature>
<dbReference type="Pfam" id="PF16755">
    <property type="entry name" value="Beta-prop_NUP159_NUP214"/>
    <property type="match status" value="1"/>
</dbReference>
<name>A0A8H6NUN3_9PEZI</name>
<feature type="compositionally biased region" description="Polar residues" evidence="5">
    <location>
        <begin position="1064"/>
        <end position="1077"/>
    </location>
</feature>